<evidence type="ECO:0000313" key="5">
    <source>
        <dbReference type="EMBL" id="NOV00404.1"/>
    </source>
</evidence>
<dbReference type="SUPFAM" id="SSF56801">
    <property type="entry name" value="Acetyl-CoA synthetase-like"/>
    <property type="match status" value="1"/>
</dbReference>
<evidence type="ECO:0000256" key="1">
    <source>
        <dbReference type="ARBA" id="ARBA00006432"/>
    </source>
</evidence>
<dbReference type="Pfam" id="PF00501">
    <property type="entry name" value="AMP-binding"/>
    <property type="match status" value="1"/>
</dbReference>
<proteinExistence type="inferred from homology"/>
<dbReference type="Gene3D" id="3.40.50.12780">
    <property type="entry name" value="N-terminal domain of ligase-like"/>
    <property type="match status" value="1"/>
</dbReference>
<dbReference type="InterPro" id="IPR042099">
    <property type="entry name" value="ANL_N_sf"/>
</dbReference>
<gene>
    <name evidence="5" type="ORF">GC097_10290</name>
</gene>
<dbReference type="Proteomes" id="UP000618579">
    <property type="component" value="Unassembled WGS sequence"/>
</dbReference>
<evidence type="ECO:0000259" key="4">
    <source>
        <dbReference type="Pfam" id="PF13193"/>
    </source>
</evidence>
<feature type="domain" description="AMP-dependent synthetase/ligase" evidence="3">
    <location>
        <begin position="10"/>
        <end position="366"/>
    </location>
</feature>
<dbReference type="EMBL" id="WHNZ01000017">
    <property type="protein sequence ID" value="NOV00404.1"/>
    <property type="molecule type" value="Genomic_DNA"/>
</dbReference>
<dbReference type="PANTHER" id="PTHR43201:SF5">
    <property type="entry name" value="MEDIUM-CHAIN ACYL-COA LIGASE ACSF2, MITOCHONDRIAL"/>
    <property type="match status" value="1"/>
</dbReference>
<feature type="domain" description="AMP-binding enzyme C-terminal" evidence="4">
    <location>
        <begin position="417"/>
        <end position="492"/>
    </location>
</feature>
<keyword evidence="2" id="KW-0436">Ligase</keyword>
<dbReference type="InterPro" id="IPR000873">
    <property type="entry name" value="AMP-dep_synth/lig_dom"/>
</dbReference>
<accession>A0ABX1ZJY6</accession>
<evidence type="ECO:0000313" key="6">
    <source>
        <dbReference type="Proteomes" id="UP000618579"/>
    </source>
</evidence>
<dbReference type="Gene3D" id="3.30.300.30">
    <property type="match status" value="1"/>
</dbReference>
<dbReference type="InterPro" id="IPR025110">
    <property type="entry name" value="AMP-bd_C"/>
</dbReference>
<protein>
    <submittedName>
        <fullName evidence="5">AMP-binding protein</fullName>
    </submittedName>
</protein>
<comment type="similarity">
    <text evidence="1">Belongs to the ATP-dependent AMP-binding enzyme family.</text>
</comment>
<dbReference type="Pfam" id="PF13193">
    <property type="entry name" value="AMP-binding_C"/>
    <property type="match status" value="1"/>
</dbReference>
<dbReference type="InterPro" id="IPR045851">
    <property type="entry name" value="AMP-bd_C_sf"/>
</dbReference>
<dbReference type="RefSeq" id="WP_171683248.1">
    <property type="nucleotide sequence ID" value="NZ_WHNZ01000017.1"/>
</dbReference>
<evidence type="ECO:0000259" key="3">
    <source>
        <dbReference type="Pfam" id="PF00501"/>
    </source>
</evidence>
<evidence type="ECO:0000256" key="2">
    <source>
        <dbReference type="ARBA" id="ARBA00022598"/>
    </source>
</evidence>
<name>A0ABX1ZJY6_9BACL</name>
<dbReference type="CDD" id="cd17631">
    <property type="entry name" value="FACL_FadD13-like"/>
    <property type="match status" value="1"/>
</dbReference>
<organism evidence="5 6">
    <name type="scientific">Paenibacillus planticolens</name>
    <dbReference type="NCBI Taxonomy" id="2654976"/>
    <lineage>
        <taxon>Bacteria</taxon>
        <taxon>Bacillati</taxon>
        <taxon>Bacillota</taxon>
        <taxon>Bacilli</taxon>
        <taxon>Bacillales</taxon>
        <taxon>Paenibacillaceae</taxon>
        <taxon>Paenibacillus</taxon>
    </lineage>
</organism>
<sequence>MVEYIVNWWEKRCLLTPDHIAVVDGETGERLTYSELNAMVKRLAAKLGTHGICRGDRIALLAPNHVAYFEWLFACRHLGAVLVPLNWRLALPELASILADCTPKVIGVHSRFALLAEELRASHAMEVLPLDLAEDLSLACMAAAQDTQPGSAEADPEDPFVMIYTGGTTGKPKGVVLSHRSIFWNAANTAVTWNLTAKDVTPTYMPMFHTGGLNALSLPVLHAGGTVVVVGQFDAEHTLELLNREKCTIALLVPTMYHMLIQSPAFADAVFPTMHTFLSGGAPCPLPVYQAFEAKGLSFKEGYGLTEAGPNNFYIDPQDAVHKRGSVGRPMLYNDVLLADDEGCEVATGEVGEVWLRGGHVFHSYWNRPEATAEVLRPDGWLKTGDLGKRDTEGYYYIIGRKKDMIISGGENVYPLEVEHHLRQHPAISDAAVVGVPDEKWGEAVSAAVVLEEGCSLTQDELIAYCSAAIGRYKVPKRVLFMGDLPKTAVGKIDKSRIIATMLQCGNEA</sequence>
<keyword evidence="6" id="KW-1185">Reference proteome</keyword>
<dbReference type="PROSITE" id="PS00455">
    <property type="entry name" value="AMP_BINDING"/>
    <property type="match status" value="1"/>
</dbReference>
<dbReference type="InterPro" id="IPR020845">
    <property type="entry name" value="AMP-binding_CS"/>
</dbReference>
<dbReference type="PANTHER" id="PTHR43201">
    <property type="entry name" value="ACYL-COA SYNTHETASE"/>
    <property type="match status" value="1"/>
</dbReference>
<reference evidence="5 6" key="1">
    <citation type="submission" date="2019-10" db="EMBL/GenBank/DDBJ databases">
        <title>Description of Paenibacillus pedi sp. nov.</title>
        <authorList>
            <person name="Carlier A."/>
            <person name="Qi S."/>
        </authorList>
    </citation>
    <scope>NUCLEOTIDE SEQUENCE [LARGE SCALE GENOMIC DNA]</scope>
    <source>
        <strain evidence="5 6">LMG 31457</strain>
    </source>
</reference>
<comment type="caution">
    <text evidence="5">The sequence shown here is derived from an EMBL/GenBank/DDBJ whole genome shotgun (WGS) entry which is preliminary data.</text>
</comment>